<dbReference type="InterPro" id="IPR011009">
    <property type="entry name" value="Kinase-like_dom_sf"/>
</dbReference>
<dbReference type="PANTHER" id="PTHR44329">
    <property type="entry name" value="SERINE/THREONINE-PROTEIN KINASE TNNI3K-RELATED"/>
    <property type="match status" value="1"/>
</dbReference>
<dbReference type="InterPro" id="IPR051681">
    <property type="entry name" value="Ser/Thr_Kinases-Pseudokinases"/>
</dbReference>
<dbReference type="AlphaFoldDB" id="A0A2Z6R4M3"/>
<dbReference type="EMBL" id="BEXD01002112">
    <property type="protein sequence ID" value="GBB97005.1"/>
    <property type="molecule type" value="Genomic_DNA"/>
</dbReference>
<evidence type="ECO:0000313" key="3">
    <source>
        <dbReference type="Proteomes" id="UP000247702"/>
    </source>
</evidence>
<dbReference type="Pfam" id="PF07714">
    <property type="entry name" value="PK_Tyr_Ser-Thr"/>
    <property type="match status" value="1"/>
</dbReference>
<feature type="domain" description="Protein kinase" evidence="1">
    <location>
        <begin position="434"/>
        <end position="586"/>
    </location>
</feature>
<proteinExistence type="predicted"/>
<dbReference type="STRING" id="94130.A0A2Z6R4M3"/>
<accession>A0A2Z6R4M3</accession>
<dbReference type="Gene3D" id="1.10.510.10">
    <property type="entry name" value="Transferase(Phosphotransferase) domain 1"/>
    <property type="match status" value="1"/>
</dbReference>
<comment type="caution">
    <text evidence="2">The sequence shown here is derived from an EMBL/GenBank/DDBJ whole genome shotgun (WGS) entry which is preliminary data.</text>
</comment>
<dbReference type="GO" id="GO:0005524">
    <property type="term" value="F:ATP binding"/>
    <property type="evidence" value="ECO:0007669"/>
    <property type="project" value="InterPro"/>
</dbReference>
<evidence type="ECO:0000259" key="1">
    <source>
        <dbReference type="PROSITE" id="PS50011"/>
    </source>
</evidence>
<organism evidence="2 3">
    <name type="scientific">Rhizophagus clarus</name>
    <dbReference type="NCBI Taxonomy" id="94130"/>
    <lineage>
        <taxon>Eukaryota</taxon>
        <taxon>Fungi</taxon>
        <taxon>Fungi incertae sedis</taxon>
        <taxon>Mucoromycota</taxon>
        <taxon>Glomeromycotina</taxon>
        <taxon>Glomeromycetes</taxon>
        <taxon>Glomerales</taxon>
        <taxon>Glomeraceae</taxon>
        <taxon>Rhizophagus</taxon>
    </lineage>
</organism>
<dbReference type="Proteomes" id="UP000247702">
    <property type="component" value="Unassembled WGS sequence"/>
</dbReference>
<sequence>MYTDIQYKWCKPFQIEQNFAKWTSRNEIIDNFIQVKQLKINTPSDVVFEWIPYNQITRIGEINKNVHSAIWKDGPLYWNRYCKKYMRKIYLEVILKCFTLHDLQNITDNLLNEVIDYNQCVYGISQENLDTNDYFFVYGYKKCSKDYCVIYNEKNTNDLYKRFSASSDIVFEWIPYSQFNIIKEINKNIHLAIWKDGPLCWNKYCGKYMRKSNRKIILKCFNSRDLQNSDDFLNKVMTNMCMVCPKYCEICDKSYTQYKWCESCYFTNYARGNDEIVNYIQLKMNKKSDKIFIPYNQFNKIKKISEGDLFTVYSATWEYEVALICFNDSQRLLNKVKEIDMNRLKIYGISQNPIRKVYILVLQYEYCTEYDKIYCKNCGEKYVHINYMWRKKCLIIKNVINSNNEKVDDLIKEMRLKINSCFNIVFEWISYDQFNYIKRLSKGGFATVYSAIWKDGPLRYDVHKKMYVRVSSKKVALKCINNSQNINGKFLNEVKEYSINKMNDILNVYGISQNPDTKDFIIVLEFAEGGSYNNWMNKNYENFNWKNKLQTLFSIIKGLKEIHRKQKVHYDLHSGNIIFNKKLKYS</sequence>
<dbReference type="PROSITE" id="PS50011">
    <property type="entry name" value="PROTEIN_KINASE_DOM"/>
    <property type="match status" value="1"/>
</dbReference>
<protein>
    <recommendedName>
        <fullName evidence="1">Protein kinase domain-containing protein</fullName>
    </recommendedName>
</protein>
<gene>
    <name evidence="2" type="ORF">RclHR1_00290003</name>
</gene>
<dbReference type="InterPro" id="IPR000719">
    <property type="entry name" value="Prot_kinase_dom"/>
</dbReference>
<keyword evidence="3" id="KW-1185">Reference proteome</keyword>
<evidence type="ECO:0000313" key="2">
    <source>
        <dbReference type="EMBL" id="GBB97005.1"/>
    </source>
</evidence>
<dbReference type="SUPFAM" id="SSF56112">
    <property type="entry name" value="Protein kinase-like (PK-like)"/>
    <property type="match status" value="1"/>
</dbReference>
<reference evidence="2 3" key="1">
    <citation type="submission" date="2017-11" db="EMBL/GenBank/DDBJ databases">
        <title>The genome of Rhizophagus clarus HR1 reveals common genetic basis of auxotrophy among arbuscular mycorrhizal fungi.</title>
        <authorList>
            <person name="Kobayashi Y."/>
        </authorList>
    </citation>
    <scope>NUCLEOTIDE SEQUENCE [LARGE SCALE GENOMIC DNA]</scope>
    <source>
        <strain evidence="2 3">HR1</strain>
    </source>
</reference>
<name>A0A2Z6R4M3_9GLOM</name>
<dbReference type="GO" id="GO:0004674">
    <property type="term" value="F:protein serine/threonine kinase activity"/>
    <property type="evidence" value="ECO:0007669"/>
    <property type="project" value="TreeGrafter"/>
</dbReference>
<dbReference type="InterPro" id="IPR001245">
    <property type="entry name" value="Ser-Thr/Tyr_kinase_cat_dom"/>
</dbReference>